<evidence type="ECO:0000313" key="2">
    <source>
        <dbReference type="EMBL" id="SIR92283.1"/>
    </source>
</evidence>
<proteinExistence type="predicted"/>
<evidence type="ECO:0000256" key="1">
    <source>
        <dbReference type="SAM" id="Phobius"/>
    </source>
</evidence>
<keyword evidence="1" id="KW-1133">Transmembrane helix</keyword>
<evidence type="ECO:0000313" key="3">
    <source>
        <dbReference type="Proteomes" id="UP000186914"/>
    </source>
</evidence>
<dbReference type="Proteomes" id="UP000186914">
    <property type="component" value="Unassembled WGS sequence"/>
</dbReference>
<feature type="transmembrane region" description="Helical" evidence="1">
    <location>
        <begin position="62"/>
        <end position="86"/>
    </location>
</feature>
<dbReference type="EMBL" id="FTNO01000007">
    <property type="protein sequence ID" value="SIR92283.1"/>
    <property type="molecule type" value="Genomic_DNA"/>
</dbReference>
<sequence>MGAKTPTTREAAERTTQRLEPWLGGVVAGLAGGIAMGILLLFLSPDALTTVIPALYGQQGAIAGWTIHLFNSAVLGLVFVALITLTSLRKYADSERSMVGLGAIYGVVLWVVTGSFLLPLWLQAVGVPAAPAVPTFALPSLVWHLAYGVVLGAVYRSATSL</sequence>
<protein>
    <recommendedName>
        <fullName evidence="4">Histidine kinase</fullName>
    </recommendedName>
</protein>
<gene>
    <name evidence="2" type="ORF">SAMN05421858_4554</name>
</gene>
<feature type="transmembrane region" description="Helical" evidence="1">
    <location>
        <begin position="98"/>
        <end position="121"/>
    </location>
</feature>
<dbReference type="AlphaFoldDB" id="A0A1N7EW02"/>
<reference evidence="3" key="1">
    <citation type="submission" date="2017-01" db="EMBL/GenBank/DDBJ databases">
        <authorList>
            <person name="Varghese N."/>
            <person name="Submissions S."/>
        </authorList>
    </citation>
    <scope>NUCLEOTIDE SEQUENCE [LARGE SCALE GENOMIC DNA]</scope>
    <source>
        <strain evidence="3">CGMCC 1.7737</strain>
    </source>
</reference>
<keyword evidence="1" id="KW-0472">Membrane</keyword>
<dbReference type="OrthoDB" id="204680at2157"/>
<organism evidence="2 3">
    <name type="scientific">Haladaptatus litoreus</name>
    <dbReference type="NCBI Taxonomy" id="553468"/>
    <lineage>
        <taxon>Archaea</taxon>
        <taxon>Methanobacteriati</taxon>
        <taxon>Methanobacteriota</taxon>
        <taxon>Stenosarchaea group</taxon>
        <taxon>Halobacteria</taxon>
        <taxon>Halobacteriales</taxon>
        <taxon>Haladaptataceae</taxon>
        <taxon>Haladaptatus</taxon>
    </lineage>
</organism>
<feature type="transmembrane region" description="Helical" evidence="1">
    <location>
        <begin position="141"/>
        <end position="158"/>
    </location>
</feature>
<keyword evidence="1" id="KW-0812">Transmembrane</keyword>
<name>A0A1N7EW02_9EURY</name>
<evidence type="ECO:0008006" key="4">
    <source>
        <dbReference type="Google" id="ProtNLM"/>
    </source>
</evidence>
<dbReference type="RefSeq" id="WP_069452990.1">
    <property type="nucleotide sequence ID" value="NZ_FTNO01000007.1"/>
</dbReference>
<keyword evidence="3" id="KW-1185">Reference proteome</keyword>
<accession>A0A1N7EW02</accession>
<feature type="transmembrane region" description="Helical" evidence="1">
    <location>
        <begin position="21"/>
        <end position="42"/>
    </location>
</feature>